<dbReference type="RefSeq" id="WP_183349417.1">
    <property type="nucleotide sequence ID" value="NZ_JACHEO010000005.1"/>
</dbReference>
<feature type="coiled-coil region" evidence="1">
    <location>
        <begin position="104"/>
        <end position="131"/>
    </location>
</feature>
<gene>
    <name evidence="2" type="ORF">HNQ81_001271</name>
</gene>
<dbReference type="Proteomes" id="UP000539642">
    <property type="component" value="Unassembled WGS sequence"/>
</dbReference>
<comment type="caution">
    <text evidence="2">The sequence shown here is derived from an EMBL/GenBank/DDBJ whole genome shotgun (WGS) entry which is preliminary data.</text>
</comment>
<reference evidence="2 3" key="1">
    <citation type="submission" date="2020-08" db="EMBL/GenBank/DDBJ databases">
        <title>Genomic Encyclopedia of Type Strains, Phase IV (KMG-IV): sequencing the most valuable type-strain genomes for metagenomic binning, comparative biology and taxonomic classification.</title>
        <authorList>
            <person name="Goeker M."/>
        </authorList>
    </citation>
    <scope>NUCLEOTIDE SEQUENCE [LARGE SCALE GENOMIC DNA]</scope>
    <source>
        <strain evidence="2 3">DSM 28570</strain>
    </source>
</reference>
<dbReference type="EMBL" id="JACHEO010000005">
    <property type="protein sequence ID" value="MBB5347550.1"/>
    <property type="molecule type" value="Genomic_DNA"/>
</dbReference>
<sequence>MPLPPGFNPYTLKTMDAYTEAHLFVAAVRILQHRNQTPPRLEDVCEMLQISVELGHSICRRLAKAGIIETLEDPFSIMVAVADHLRIEKIPRQTGEENSLARDLQKFQAGKKSIDQKVAELQAEMAKKKKALFADVEAMFKKGEDKGGNV</sequence>
<protein>
    <submittedName>
        <fullName evidence="2">Uncharacterized protein</fullName>
    </submittedName>
</protein>
<name>A0A840V155_9BACT</name>
<dbReference type="AlphaFoldDB" id="A0A840V155"/>
<evidence type="ECO:0000256" key="1">
    <source>
        <dbReference type="SAM" id="Coils"/>
    </source>
</evidence>
<keyword evidence="3" id="KW-1185">Reference proteome</keyword>
<proteinExistence type="predicted"/>
<accession>A0A840V155</accession>
<keyword evidence="1" id="KW-0175">Coiled coil</keyword>
<evidence type="ECO:0000313" key="3">
    <source>
        <dbReference type="Proteomes" id="UP000539642"/>
    </source>
</evidence>
<organism evidence="2 3">
    <name type="scientific">Desulfoprunum benzoelyticum</name>
    <dbReference type="NCBI Taxonomy" id="1506996"/>
    <lineage>
        <taxon>Bacteria</taxon>
        <taxon>Pseudomonadati</taxon>
        <taxon>Thermodesulfobacteriota</taxon>
        <taxon>Desulfobulbia</taxon>
        <taxon>Desulfobulbales</taxon>
        <taxon>Desulfobulbaceae</taxon>
        <taxon>Desulfoprunum</taxon>
    </lineage>
</organism>
<evidence type="ECO:0000313" key="2">
    <source>
        <dbReference type="EMBL" id="MBB5347550.1"/>
    </source>
</evidence>